<dbReference type="Proteomes" id="UP000182569">
    <property type="component" value="Chromosome"/>
</dbReference>
<feature type="signal peptide" evidence="1">
    <location>
        <begin position="1"/>
        <end position="23"/>
    </location>
</feature>
<keyword evidence="3" id="KW-1185">Reference proteome</keyword>
<dbReference type="PROSITE" id="PS51257">
    <property type="entry name" value="PROKAR_LIPOPROTEIN"/>
    <property type="match status" value="1"/>
</dbReference>
<organism evidence="2 3">
    <name type="scientific">Clostridium estertheticum subsp. estertheticum</name>
    <dbReference type="NCBI Taxonomy" id="1552"/>
    <lineage>
        <taxon>Bacteria</taxon>
        <taxon>Bacillati</taxon>
        <taxon>Bacillota</taxon>
        <taxon>Clostridia</taxon>
        <taxon>Eubacteriales</taxon>
        <taxon>Clostridiaceae</taxon>
        <taxon>Clostridium</taxon>
    </lineage>
</organism>
<dbReference type="PANTHER" id="PTHR43649">
    <property type="entry name" value="ARABINOSE-BINDING PROTEIN-RELATED"/>
    <property type="match status" value="1"/>
</dbReference>
<dbReference type="InterPro" id="IPR006059">
    <property type="entry name" value="SBP"/>
</dbReference>
<dbReference type="InterPro" id="IPR050490">
    <property type="entry name" value="Bact_solute-bd_prot1"/>
</dbReference>
<dbReference type="OrthoDB" id="41208at2"/>
<proteinExistence type="predicted"/>
<dbReference type="Gene3D" id="3.40.190.10">
    <property type="entry name" value="Periplasmic binding protein-like II"/>
    <property type="match status" value="2"/>
</dbReference>
<name>A0A1J0GK37_9CLOT</name>
<protein>
    <submittedName>
        <fullName evidence="2">ABC transporter substrate-binding protein</fullName>
    </submittedName>
</protein>
<dbReference type="STRING" id="1552.A7L45_17260"/>
<keyword evidence="1" id="KW-0732">Signal</keyword>
<sequence length="431" mass="46888">MNRKFMKISSLLLTIALTSTLMACGNKTTSTTQTGSNQKITLKLWHIWTSDTDSNKQNVEAVIKEWNTANPNVQIEAEGTENEAYKTKIKTAISANEAPDIFVTWGAGFSQPFVDAGKLLPLDDYLKDGTKEKLLNGALTYLTYNKKVYGLPYANDIGIFYVNKELFDKNNIKIPTTYDELLVAIKAFKSKGITPMAVGEKDKWPGMFYYDALALREGGAKLSNSALAKKSSFEDPTFVNASSKLSKLVDAGAFNSAALGLTRDESEVPFLQGKIPMYYNGSWLAGTIDQGKSVVKGKVVAMNFPALSDGKGGADEVLGGAINGFVVNANTEHKAEAAKAVKFIAENISKKLYTTGAGIPTWKVDVDESKIAPLTKQISVIAKKSTGNVVWWDTYLSGADAEVHKDLVAQIFGKQITPAKFAKQMQAINKK</sequence>
<reference evidence="3" key="1">
    <citation type="journal article" date="2016" name="Front. Microbiol.">
        <title>Complete Genome Sequence of Clostridium estertheticum DSM 8809, a Microbe Identified in Spoiled Vacuum Packed Beef.</title>
        <authorList>
            <person name="Yu Z."/>
            <person name="Gunn L."/>
            <person name="Brennan E."/>
            <person name="Reid R."/>
            <person name="Wall P.G."/>
            <person name="Gaora O.P."/>
            <person name="Hurley D."/>
            <person name="Bolton D."/>
            <person name="Fanning S."/>
        </authorList>
    </citation>
    <scope>NUCLEOTIDE SEQUENCE [LARGE SCALE GENOMIC DNA]</scope>
    <source>
        <strain evidence="3">DSM 8809</strain>
    </source>
</reference>
<dbReference type="EMBL" id="CP015756">
    <property type="protein sequence ID" value="APC41691.1"/>
    <property type="molecule type" value="Genomic_DNA"/>
</dbReference>
<dbReference type="SUPFAM" id="SSF53850">
    <property type="entry name" value="Periplasmic binding protein-like II"/>
    <property type="match status" value="1"/>
</dbReference>
<accession>A0A1J0GK37</accession>
<evidence type="ECO:0000313" key="3">
    <source>
        <dbReference type="Proteomes" id="UP000182569"/>
    </source>
</evidence>
<dbReference type="Pfam" id="PF01547">
    <property type="entry name" value="SBP_bac_1"/>
    <property type="match status" value="1"/>
</dbReference>
<dbReference type="KEGG" id="ceu:A7L45_17260"/>
<dbReference type="AlphaFoldDB" id="A0A1J0GK37"/>
<gene>
    <name evidence="2" type="ORF">A7L45_17260</name>
</gene>
<evidence type="ECO:0000256" key="1">
    <source>
        <dbReference type="SAM" id="SignalP"/>
    </source>
</evidence>
<evidence type="ECO:0000313" key="2">
    <source>
        <dbReference type="EMBL" id="APC41691.1"/>
    </source>
</evidence>
<dbReference type="PANTHER" id="PTHR43649:SF14">
    <property type="entry name" value="BLR3389 PROTEIN"/>
    <property type="match status" value="1"/>
</dbReference>
<dbReference type="RefSeq" id="WP_071613983.1">
    <property type="nucleotide sequence ID" value="NZ_CP015756.1"/>
</dbReference>
<feature type="chain" id="PRO_5009611976" evidence="1">
    <location>
        <begin position="24"/>
        <end position="431"/>
    </location>
</feature>